<proteinExistence type="predicted"/>
<dbReference type="RefSeq" id="XP_042914629.1">
    <property type="nucleotide sequence ID" value="XM_043072169.1"/>
</dbReference>
<dbReference type="Gramene" id="PNW70356">
    <property type="protein sequence ID" value="PNW70356"/>
    <property type="gene ID" value="CHLRE_17g716576v5"/>
</dbReference>
<sequence length="70" mass="6920">MAQKAHTRAGCLPRRTEPLLGTPCADPAAGPAGSGSGRSGAPRMHRGRRLLGAYMGATAATPHGAGTSAP</sequence>
<reference evidence="2" key="2">
    <citation type="submission" date="2017-07" db="EMBL/GenBank/DDBJ databases">
        <title>WGS assembly of Chlamydomonas reinhardtii.</title>
        <authorList>
            <consortium name="Chlamydomonas Annotation Team"/>
            <consortium name="JGI Annotation Team"/>
            <person name="Merchant S.S."/>
            <person name="Prochnik S.E."/>
            <person name="Vallon O."/>
            <person name="Harris E.H."/>
            <person name="Karpowicz S.J."/>
            <person name="Witman G.B."/>
            <person name="Terry A."/>
            <person name="Salamov A."/>
            <person name="Fritz-Laylin L.K."/>
            <person name="Marechal-Drouard L."/>
            <person name="Marshall W.F."/>
            <person name="Qu L.H."/>
            <person name="Nelson D.R."/>
            <person name="Sanderfoot A.A."/>
            <person name="Spalding M.H."/>
            <person name="Kapitonov V.V."/>
            <person name="Ren Q."/>
            <person name="Ferris P."/>
            <person name="Lindquist E."/>
            <person name="Shapiro H."/>
            <person name="Lucas S.M."/>
            <person name="Grimwood J."/>
            <person name="Schmutz J."/>
            <person name="Grigoriev I.V."/>
            <person name="Rokhsar D.S."/>
        </authorList>
    </citation>
    <scope>NUCLEOTIDE SEQUENCE</scope>
    <source>
        <strain evidence="2">CC-503 cw92 mt+</strain>
    </source>
</reference>
<keyword evidence="3" id="KW-1185">Reference proteome</keyword>
<name>A0A2K3CQ00_CHLRE</name>
<evidence type="ECO:0000256" key="1">
    <source>
        <dbReference type="SAM" id="MobiDB-lite"/>
    </source>
</evidence>
<organism evidence="2 3">
    <name type="scientific">Chlamydomonas reinhardtii</name>
    <name type="common">Chlamydomonas smithii</name>
    <dbReference type="NCBI Taxonomy" id="3055"/>
    <lineage>
        <taxon>Eukaryota</taxon>
        <taxon>Viridiplantae</taxon>
        <taxon>Chlorophyta</taxon>
        <taxon>core chlorophytes</taxon>
        <taxon>Chlorophyceae</taxon>
        <taxon>CS clade</taxon>
        <taxon>Chlamydomonadales</taxon>
        <taxon>Chlamydomonadaceae</taxon>
        <taxon>Chlamydomonas</taxon>
    </lineage>
</organism>
<evidence type="ECO:0000313" key="2">
    <source>
        <dbReference type="EMBL" id="PNW70357.1"/>
    </source>
</evidence>
<dbReference type="Gramene" id="PNW70357">
    <property type="protein sequence ID" value="PNW70357"/>
    <property type="gene ID" value="CHLRE_17g716576v5"/>
</dbReference>
<gene>
    <name evidence="2" type="ORF">CHLRE_17g716576v5</name>
</gene>
<dbReference type="KEGG" id="cre:CHLRE_17g716576v5"/>
<dbReference type="Proteomes" id="UP000006906">
    <property type="component" value="Chromosome 17"/>
</dbReference>
<dbReference type="RefSeq" id="XP_042914628.1">
    <property type="nucleotide sequence ID" value="XM_043072170.1"/>
</dbReference>
<feature type="compositionally biased region" description="Low complexity" evidence="1">
    <location>
        <begin position="56"/>
        <end position="70"/>
    </location>
</feature>
<dbReference type="GeneID" id="66056997"/>
<evidence type="ECO:0000313" key="3">
    <source>
        <dbReference type="Proteomes" id="UP000006906"/>
    </source>
</evidence>
<accession>A0A2K3CQ00</accession>
<reference evidence="2 3" key="1">
    <citation type="journal article" date="2007" name="Science">
        <title>The Chlamydomonas genome reveals the evolution of key animal and plant functions.</title>
        <authorList>
            <person name="Merchant S.S."/>
            <person name="Prochnik S.E."/>
            <person name="Vallon O."/>
            <person name="Harris E.H."/>
            <person name="Karpowicz S.J."/>
            <person name="Witman G.B."/>
            <person name="Terry A."/>
            <person name="Salamov A."/>
            <person name="Fritz-Laylin L.K."/>
            <person name="Marechal-Drouard L."/>
            <person name="Marshall W.F."/>
            <person name="Qu L.H."/>
            <person name="Nelson D.R."/>
            <person name="Sanderfoot A.A."/>
            <person name="Spalding M.H."/>
            <person name="Kapitonov V.V."/>
            <person name="Ren Q."/>
            <person name="Ferris P."/>
            <person name="Lindquist E."/>
            <person name="Shapiro H."/>
            <person name="Lucas S.M."/>
            <person name="Grimwood J."/>
            <person name="Schmutz J."/>
            <person name="Cardol P."/>
            <person name="Cerutti H."/>
            <person name="Chanfreau G."/>
            <person name="Chen C.L."/>
            <person name="Cognat V."/>
            <person name="Croft M.T."/>
            <person name="Dent R."/>
            <person name="Dutcher S."/>
            <person name="Fernandez E."/>
            <person name="Fukuzawa H."/>
            <person name="Gonzalez-Ballester D."/>
            <person name="Gonzalez-Halphen D."/>
            <person name="Hallmann A."/>
            <person name="Hanikenne M."/>
            <person name="Hippler M."/>
            <person name="Inwood W."/>
            <person name="Jabbari K."/>
            <person name="Kalanon M."/>
            <person name="Kuras R."/>
            <person name="Lefebvre P.A."/>
            <person name="Lemaire S.D."/>
            <person name="Lobanov A.V."/>
            <person name="Lohr M."/>
            <person name="Manuell A."/>
            <person name="Meier I."/>
            <person name="Mets L."/>
            <person name="Mittag M."/>
            <person name="Mittelmeier T."/>
            <person name="Moroney J.V."/>
            <person name="Moseley J."/>
            <person name="Napoli C."/>
            <person name="Nedelcu A.M."/>
            <person name="Niyogi K."/>
            <person name="Novoselov S.V."/>
            <person name="Paulsen I.T."/>
            <person name="Pazour G."/>
            <person name="Purton S."/>
            <person name="Ral J.P."/>
            <person name="Riano-Pachon D.M."/>
            <person name="Riekhof W."/>
            <person name="Rymarquis L."/>
            <person name="Schroda M."/>
            <person name="Stern D."/>
            <person name="Umen J."/>
            <person name="Willows R."/>
            <person name="Wilson N."/>
            <person name="Zimmer S.L."/>
            <person name="Allmer J."/>
            <person name="Balk J."/>
            <person name="Bisova K."/>
            <person name="Chen C.J."/>
            <person name="Elias M."/>
            <person name="Gendler K."/>
            <person name="Hauser C."/>
            <person name="Lamb M.R."/>
            <person name="Ledford H."/>
            <person name="Long J.C."/>
            <person name="Minagawa J."/>
            <person name="Page M.D."/>
            <person name="Pan J."/>
            <person name="Pootakham W."/>
            <person name="Roje S."/>
            <person name="Rose A."/>
            <person name="Stahlberg E."/>
            <person name="Terauchi A.M."/>
            <person name="Yang P."/>
            <person name="Ball S."/>
            <person name="Bowler C."/>
            <person name="Dieckmann C.L."/>
            <person name="Gladyshev V.N."/>
            <person name="Green P."/>
            <person name="Jorgensen R."/>
            <person name="Mayfield S."/>
            <person name="Mueller-Roeber B."/>
            <person name="Rajamani S."/>
            <person name="Sayre R.T."/>
            <person name="Brokstein P."/>
            <person name="Dubchak I."/>
            <person name="Goodstein D."/>
            <person name="Hornick L."/>
            <person name="Huang Y.W."/>
            <person name="Jhaveri J."/>
            <person name="Luo Y."/>
            <person name="Martinez D."/>
            <person name="Ngau W.C."/>
            <person name="Otillar B."/>
            <person name="Poliakov A."/>
            <person name="Porter A."/>
            <person name="Szajkowski L."/>
            <person name="Werner G."/>
            <person name="Zhou K."/>
            <person name="Grigoriev I.V."/>
            <person name="Rokhsar D.S."/>
            <person name="Grossman A.R."/>
        </authorList>
    </citation>
    <scope>NUCLEOTIDE SEQUENCE [LARGE SCALE GENOMIC DNA]</scope>
    <source>
        <strain evidence="3">CC-503</strain>
        <strain evidence="2">CC-503 cw92 mt+</strain>
    </source>
</reference>
<feature type="region of interest" description="Disordered" evidence="1">
    <location>
        <begin position="1"/>
        <end position="70"/>
    </location>
</feature>
<protein>
    <submittedName>
        <fullName evidence="2">Uncharacterized protein</fullName>
    </submittedName>
</protein>
<dbReference type="AlphaFoldDB" id="A0A2K3CQ00"/>
<dbReference type="EMBL" id="CM008978">
    <property type="protein sequence ID" value="PNW70357.1"/>
    <property type="molecule type" value="Genomic_DNA"/>
</dbReference>
<dbReference type="EMBL" id="CM008978">
    <property type="protein sequence ID" value="PNW70356.1"/>
    <property type="molecule type" value="Genomic_DNA"/>
</dbReference>